<keyword evidence="3" id="KW-1185">Reference proteome</keyword>
<evidence type="ECO:0000313" key="2">
    <source>
        <dbReference type="EMBL" id="MCD7473416.1"/>
    </source>
</evidence>
<reference evidence="2 3" key="1">
    <citation type="journal article" date="2021" name="BMC Genomics">
        <title>Datura genome reveals duplications of psychoactive alkaloid biosynthetic genes and high mutation rate following tissue culture.</title>
        <authorList>
            <person name="Rajewski A."/>
            <person name="Carter-House D."/>
            <person name="Stajich J."/>
            <person name="Litt A."/>
        </authorList>
    </citation>
    <scope>NUCLEOTIDE SEQUENCE [LARGE SCALE GENOMIC DNA]</scope>
    <source>
        <strain evidence="2">AR-01</strain>
    </source>
</reference>
<protein>
    <submittedName>
        <fullName evidence="2">Uncharacterized protein</fullName>
    </submittedName>
</protein>
<evidence type="ECO:0000256" key="1">
    <source>
        <dbReference type="SAM" id="MobiDB-lite"/>
    </source>
</evidence>
<feature type="non-terminal residue" evidence="2">
    <location>
        <position position="1"/>
    </location>
</feature>
<gene>
    <name evidence="2" type="ORF">HAX54_015254</name>
</gene>
<proteinExistence type="predicted"/>
<dbReference type="EMBL" id="JACEIK010001969">
    <property type="protein sequence ID" value="MCD7473416.1"/>
    <property type="molecule type" value="Genomic_DNA"/>
</dbReference>
<evidence type="ECO:0000313" key="3">
    <source>
        <dbReference type="Proteomes" id="UP000823775"/>
    </source>
</evidence>
<sequence>AAAATVSCGEVFAAAGEKQQIGVVDIPPVKERRVAGPNPRANPYNREDQSSGEANISSNGHFTRPGLRIAYSRRPQCITMNSNATISHTFTHIISKHYIYP</sequence>
<comment type="caution">
    <text evidence="2">The sequence shown here is derived from an EMBL/GenBank/DDBJ whole genome shotgun (WGS) entry which is preliminary data.</text>
</comment>
<feature type="compositionally biased region" description="Polar residues" evidence="1">
    <location>
        <begin position="51"/>
        <end position="61"/>
    </location>
</feature>
<organism evidence="2 3">
    <name type="scientific">Datura stramonium</name>
    <name type="common">Jimsonweed</name>
    <name type="synonym">Common thornapple</name>
    <dbReference type="NCBI Taxonomy" id="4076"/>
    <lineage>
        <taxon>Eukaryota</taxon>
        <taxon>Viridiplantae</taxon>
        <taxon>Streptophyta</taxon>
        <taxon>Embryophyta</taxon>
        <taxon>Tracheophyta</taxon>
        <taxon>Spermatophyta</taxon>
        <taxon>Magnoliopsida</taxon>
        <taxon>eudicotyledons</taxon>
        <taxon>Gunneridae</taxon>
        <taxon>Pentapetalae</taxon>
        <taxon>asterids</taxon>
        <taxon>lamiids</taxon>
        <taxon>Solanales</taxon>
        <taxon>Solanaceae</taxon>
        <taxon>Solanoideae</taxon>
        <taxon>Datureae</taxon>
        <taxon>Datura</taxon>
    </lineage>
</organism>
<name>A0ABS8TRG3_DATST</name>
<feature type="region of interest" description="Disordered" evidence="1">
    <location>
        <begin position="30"/>
        <end position="64"/>
    </location>
</feature>
<accession>A0ABS8TRG3</accession>
<dbReference type="Proteomes" id="UP000823775">
    <property type="component" value="Unassembled WGS sequence"/>
</dbReference>